<feature type="region of interest" description="Disordered" evidence="6">
    <location>
        <begin position="136"/>
        <end position="172"/>
    </location>
</feature>
<reference evidence="9 10" key="1">
    <citation type="submission" date="2018-11" db="EMBL/GenBank/DDBJ databases">
        <authorList>
            <consortium name="Veterinary Laboratory Investigation and Response Network"/>
        </authorList>
    </citation>
    <scope>NUCLEOTIDE SEQUENCE [LARGE SCALE GENOMIC DNA]</scope>
    <source>
        <strain evidence="9 10">SPSE-18-VL-LA-PA-Ryan-0021</strain>
    </source>
</reference>
<evidence type="ECO:0000256" key="3">
    <source>
        <dbReference type="ARBA" id="ARBA00022525"/>
    </source>
</evidence>
<comment type="subcellular location">
    <subcellularLocation>
        <location evidence="1">Secreted</location>
        <location evidence="1">Cell wall</location>
        <topology evidence="1">Peptidoglycan-anchor</topology>
    </subcellularLocation>
</comment>
<dbReference type="EMBL" id="AAXKXX010000012">
    <property type="protein sequence ID" value="EGQ4385111.1"/>
    <property type="molecule type" value="Genomic_DNA"/>
</dbReference>
<evidence type="ECO:0000256" key="5">
    <source>
        <dbReference type="ARBA" id="ARBA00023088"/>
    </source>
</evidence>
<evidence type="ECO:0000256" key="1">
    <source>
        <dbReference type="ARBA" id="ARBA00004168"/>
    </source>
</evidence>
<dbReference type="NCBIfam" id="TIGR01167">
    <property type="entry name" value="LPXTG_anchor"/>
    <property type="match status" value="1"/>
</dbReference>
<dbReference type="Proteomes" id="UP000600220">
    <property type="component" value="Unassembled WGS sequence"/>
</dbReference>
<evidence type="ECO:0000313" key="9">
    <source>
        <dbReference type="EMBL" id="EGQ4385111.1"/>
    </source>
</evidence>
<organism evidence="9 10">
    <name type="scientific">Staphylococcus pseudintermedius</name>
    <dbReference type="NCBI Taxonomy" id="283734"/>
    <lineage>
        <taxon>Bacteria</taxon>
        <taxon>Bacillati</taxon>
        <taxon>Bacillota</taxon>
        <taxon>Bacilli</taxon>
        <taxon>Bacillales</taxon>
        <taxon>Staphylococcaceae</taxon>
        <taxon>Staphylococcus</taxon>
        <taxon>Staphylococcus intermedius group</taxon>
    </lineage>
</organism>
<keyword evidence="2" id="KW-0134">Cell wall</keyword>
<gene>
    <name evidence="9" type="ORF">EGV54_08405</name>
</gene>
<feature type="signal peptide" evidence="7">
    <location>
        <begin position="1"/>
        <end position="24"/>
    </location>
</feature>
<name>A0A8H9BWJ0_STAPS</name>
<evidence type="ECO:0000256" key="2">
    <source>
        <dbReference type="ARBA" id="ARBA00022512"/>
    </source>
</evidence>
<evidence type="ECO:0000259" key="8">
    <source>
        <dbReference type="PROSITE" id="PS50847"/>
    </source>
</evidence>
<evidence type="ECO:0000313" key="10">
    <source>
        <dbReference type="Proteomes" id="UP000600220"/>
    </source>
</evidence>
<feature type="domain" description="Gram-positive cocci surface proteins LPxTG" evidence="8">
    <location>
        <begin position="178"/>
        <end position="209"/>
    </location>
</feature>
<feature type="compositionally biased region" description="Basic and acidic residues" evidence="6">
    <location>
        <begin position="136"/>
        <end position="164"/>
    </location>
</feature>
<protein>
    <submittedName>
        <fullName evidence="9">LPXTG cell wall anchor domain-containing protein</fullName>
    </submittedName>
</protein>
<keyword evidence="5" id="KW-0572">Peptidoglycan-anchor</keyword>
<accession>A0A8H9BWJ0</accession>
<comment type="caution">
    <text evidence="9">The sequence shown here is derived from an EMBL/GenBank/DDBJ whole genome shotgun (WGS) entry which is preliminary data.</text>
</comment>
<sequence>MKKTISVLGLGLLATFFVSNESYAAETIQNNTSSSETNQNLDQTPLDHYIRKADGTLVEPNVYPHKDYVENEGPLPEFKFQVDSKKDSSDPNQAPLDHYIRKADGTLVEPNVYPHKDYVENEGPLPEFKFMYADKQNHHDQQSKNNKDKQRANYSDKKHNDQPGHPKAVTSNATVKALPNTGESDKTTQLPIVLSLLSVGILVLLKLRK</sequence>
<evidence type="ECO:0000256" key="6">
    <source>
        <dbReference type="SAM" id="MobiDB-lite"/>
    </source>
</evidence>
<dbReference type="InterPro" id="IPR019931">
    <property type="entry name" value="LPXTG_anchor"/>
</dbReference>
<feature type="chain" id="PRO_5034916731" evidence="7">
    <location>
        <begin position="25"/>
        <end position="209"/>
    </location>
</feature>
<keyword evidence="10" id="KW-1185">Reference proteome</keyword>
<keyword evidence="3" id="KW-0964">Secreted</keyword>
<dbReference type="RefSeq" id="WP_194178547.1">
    <property type="nucleotide sequence ID" value="NZ_BAAFIB010000016.1"/>
</dbReference>
<evidence type="ECO:0000256" key="4">
    <source>
        <dbReference type="ARBA" id="ARBA00022729"/>
    </source>
</evidence>
<keyword evidence="4 7" id="KW-0732">Signal</keyword>
<dbReference type="PROSITE" id="PS50847">
    <property type="entry name" value="GRAM_POS_ANCHORING"/>
    <property type="match status" value="1"/>
</dbReference>
<evidence type="ECO:0000256" key="7">
    <source>
        <dbReference type="SAM" id="SignalP"/>
    </source>
</evidence>
<proteinExistence type="predicted"/>
<dbReference type="AlphaFoldDB" id="A0A8H9BWJ0"/>